<dbReference type="Gramene" id="PVH35048">
    <property type="protein sequence ID" value="PVH35048"/>
    <property type="gene ID" value="PAHAL_7G094000"/>
</dbReference>
<evidence type="ECO:0000256" key="1">
    <source>
        <dbReference type="SAM" id="MobiDB-lite"/>
    </source>
</evidence>
<feature type="compositionally biased region" description="Pro residues" evidence="1">
    <location>
        <begin position="1"/>
        <end position="21"/>
    </location>
</feature>
<feature type="compositionally biased region" description="Low complexity" evidence="1">
    <location>
        <begin position="72"/>
        <end position="83"/>
    </location>
</feature>
<dbReference type="Proteomes" id="UP000243499">
    <property type="component" value="Chromosome 7"/>
</dbReference>
<dbReference type="EMBL" id="CM008052">
    <property type="protein sequence ID" value="PVH35048.1"/>
    <property type="molecule type" value="Genomic_DNA"/>
</dbReference>
<reference evidence="2" key="1">
    <citation type="submission" date="2018-04" db="EMBL/GenBank/DDBJ databases">
        <title>WGS assembly of Panicum hallii.</title>
        <authorList>
            <person name="Lovell J."/>
            <person name="Jenkins J."/>
            <person name="Lowry D."/>
            <person name="Mamidi S."/>
            <person name="Sreedasyam A."/>
            <person name="Weng X."/>
            <person name="Barry K."/>
            <person name="Bonette J."/>
            <person name="Campitelli B."/>
            <person name="Daum C."/>
            <person name="Gordon S."/>
            <person name="Gould B."/>
            <person name="Lipzen A."/>
            <person name="Macqueen A."/>
            <person name="Palacio-Mejia J."/>
            <person name="Plott C."/>
            <person name="Shakirov E."/>
            <person name="Shu S."/>
            <person name="Yoshinaga Y."/>
            <person name="Zane M."/>
            <person name="Rokhsar D."/>
            <person name="Grimwood J."/>
            <person name="Schmutz J."/>
            <person name="Juenger T."/>
        </authorList>
    </citation>
    <scope>NUCLEOTIDE SEQUENCE [LARGE SCALE GENOMIC DNA]</scope>
    <source>
        <strain evidence="2">FIL2</strain>
    </source>
</reference>
<protein>
    <submittedName>
        <fullName evidence="2">Uncharacterized protein</fullName>
    </submittedName>
</protein>
<evidence type="ECO:0000313" key="2">
    <source>
        <dbReference type="EMBL" id="PVH35048.1"/>
    </source>
</evidence>
<name>A0A2T8IBP4_9POAL</name>
<proteinExistence type="predicted"/>
<dbReference type="AlphaFoldDB" id="A0A2T8IBP4"/>
<sequence>MPPPRRNPPELSPLPSTPRSPLPSMSSHLLRAVAVTSSSSEPVLQIEPEMLSSPLPSPPTSPHPQYRPRRIPSSPNNSGLPGPCGHLLHAGLPGAHPPDPSPADEQVHDPNALRQARPPQAPRTSAR</sequence>
<organism evidence="2">
    <name type="scientific">Panicum hallii</name>
    <dbReference type="NCBI Taxonomy" id="206008"/>
    <lineage>
        <taxon>Eukaryota</taxon>
        <taxon>Viridiplantae</taxon>
        <taxon>Streptophyta</taxon>
        <taxon>Embryophyta</taxon>
        <taxon>Tracheophyta</taxon>
        <taxon>Spermatophyta</taxon>
        <taxon>Magnoliopsida</taxon>
        <taxon>Liliopsida</taxon>
        <taxon>Poales</taxon>
        <taxon>Poaceae</taxon>
        <taxon>PACMAD clade</taxon>
        <taxon>Panicoideae</taxon>
        <taxon>Panicodae</taxon>
        <taxon>Paniceae</taxon>
        <taxon>Panicinae</taxon>
        <taxon>Panicum</taxon>
        <taxon>Panicum sect. Panicum</taxon>
    </lineage>
</organism>
<feature type="region of interest" description="Disordered" evidence="1">
    <location>
        <begin position="1"/>
        <end position="127"/>
    </location>
</feature>
<gene>
    <name evidence="2" type="ORF">PAHAL_7G094000</name>
</gene>
<accession>A0A2T8IBP4</accession>